<keyword evidence="2" id="KW-1003">Cell membrane</keyword>
<name>A0AAN9BBK8_9CAEN</name>
<dbReference type="PRINTS" id="PR00237">
    <property type="entry name" value="GPCRRHODOPSN"/>
</dbReference>
<dbReference type="SUPFAM" id="SSF81321">
    <property type="entry name" value="Family A G protein-coupled receptor-like"/>
    <property type="match status" value="1"/>
</dbReference>
<evidence type="ECO:0000256" key="2">
    <source>
        <dbReference type="ARBA" id="ARBA00022475"/>
    </source>
</evidence>
<evidence type="ECO:0000313" key="12">
    <source>
        <dbReference type="EMBL" id="KAK7102893.1"/>
    </source>
</evidence>
<dbReference type="PROSITE" id="PS00237">
    <property type="entry name" value="G_PROTEIN_RECEP_F1_1"/>
    <property type="match status" value="1"/>
</dbReference>
<dbReference type="Gene3D" id="1.20.1070.10">
    <property type="entry name" value="Rhodopsin 7-helix transmembrane proteins"/>
    <property type="match status" value="1"/>
</dbReference>
<feature type="transmembrane region" description="Helical" evidence="10">
    <location>
        <begin position="330"/>
        <end position="351"/>
    </location>
</feature>
<comment type="caution">
    <text evidence="12">The sequence shown here is derived from an EMBL/GenBank/DDBJ whole genome shotgun (WGS) entry which is preliminary data.</text>
</comment>
<dbReference type="Pfam" id="PF00001">
    <property type="entry name" value="7tm_1"/>
    <property type="match status" value="1"/>
</dbReference>
<evidence type="ECO:0000256" key="5">
    <source>
        <dbReference type="ARBA" id="ARBA00023040"/>
    </source>
</evidence>
<keyword evidence="5 9" id="KW-0297">G-protein coupled receptor</keyword>
<reference evidence="12 13" key="1">
    <citation type="submission" date="2024-02" db="EMBL/GenBank/DDBJ databases">
        <title>Chromosome-scale genome assembly of the rough periwinkle Littorina saxatilis.</title>
        <authorList>
            <person name="De Jode A."/>
            <person name="Faria R."/>
            <person name="Formenti G."/>
            <person name="Sims Y."/>
            <person name="Smith T.P."/>
            <person name="Tracey A."/>
            <person name="Wood J.M.D."/>
            <person name="Zagrodzka Z.B."/>
            <person name="Johannesson K."/>
            <person name="Butlin R.K."/>
            <person name="Leder E.H."/>
        </authorList>
    </citation>
    <scope>NUCLEOTIDE SEQUENCE [LARGE SCALE GENOMIC DNA]</scope>
    <source>
        <strain evidence="12">Snail1</strain>
        <tissue evidence="12">Muscle</tissue>
    </source>
</reference>
<proteinExistence type="inferred from homology"/>
<keyword evidence="4 10" id="KW-1133">Transmembrane helix</keyword>
<dbReference type="EMBL" id="JBAMIC010000010">
    <property type="protein sequence ID" value="KAK7102893.1"/>
    <property type="molecule type" value="Genomic_DNA"/>
</dbReference>
<sequence>MWTVNATWGLTSGFGSGQTWVPWTPAVGVVMGVVAVVTVLLNSMLLISILLHETARSRSFHLHIVNMAVVAILQGAGVLPLWTHYLAQGQWIHGDSACRWWLATDTMATSVSALAIVVTACDRFIYLACWRFVKEGGKYITCCALMALAWLLALGLTLTLTLLEMEGDDGVMIGVSDGACLWGQGRDRRVVYSRLVMFVMGAGLGLGLCLALVTLPCLGIGHMLPVDDTVDEVKERVRRRSVQYDIIHRQVSRQQEPGEGVGLEAGEDDVFFPRFALIKKTDRLEERERWKWQVVSLLTVALAWVILWLPSHLIVFAEVIDLGWQIAPPGQVASVVIGYVHAAVMPLLWLLHKPVRLAVLDLIFCRCCRGDKELDDSMEFDDMPPHRLAEIPT</sequence>
<feature type="transmembrane region" description="Helical" evidence="10">
    <location>
        <begin position="107"/>
        <end position="127"/>
    </location>
</feature>
<protein>
    <recommendedName>
        <fullName evidence="11">G-protein coupled receptors family 1 profile domain-containing protein</fullName>
    </recommendedName>
</protein>
<feature type="transmembrane region" description="Helical" evidence="10">
    <location>
        <begin position="139"/>
        <end position="163"/>
    </location>
</feature>
<evidence type="ECO:0000256" key="9">
    <source>
        <dbReference type="RuleBase" id="RU000688"/>
    </source>
</evidence>
<dbReference type="AlphaFoldDB" id="A0AAN9BBK8"/>
<gene>
    <name evidence="12" type="ORF">V1264_021051</name>
</gene>
<keyword evidence="7 9" id="KW-0675">Receptor</keyword>
<feature type="transmembrane region" description="Helical" evidence="10">
    <location>
        <begin position="195"/>
        <end position="215"/>
    </location>
</feature>
<comment type="similarity">
    <text evidence="9">Belongs to the G-protein coupled receptor 1 family.</text>
</comment>
<keyword evidence="13" id="KW-1185">Reference proteome</keyword>
<accession>A0AAN9BBK8</accession>
<feature type="transmembrane region" description="Helical" evidence="10">
    <location>
        <begin position="290"/>
        <end position="310"/>
    </location>
</feature>
<organism evidence="12 13">
    <name type="scientific">Littorina saxatilis</name>
    <dbReference type="NCBI Taxonomy" id="31220"/>
    <lineage>
        <taxon>Eukaryota</taxon>
        <taxon>Metazoa</taxon>
        <taxon>Spiralia</taxon>
        <taxon>Lophotrochozoa</taxon>
        <taxon>Mollusca</taxon>
        <taxon>Gastropoda</taxon>
        <taxon>Caenogastropoda</taxon>
        <taxon>Littorinimorpha</taxon>
        <taxon>Littorinoidea</taxon>
        <taxon>Littorinidae</taxon>
        <taxon>Littorina</taxon>
    </lineage>
</organism>
<keyword evidence="8 9" id="KW-0807">Transducer</keyword>
<comment type="subcellular location">
    <subcellularLocation>
        <location evidence="1">Cell membrane</location>
        <topology evidence="1">Multi-pass membrane protein</topology>
    </subcellularLocation>
</comment>
<feature type="domain" description="G-protein coupled receptors family 1 profile" evidence="11">
    <location>
        <begin position="42"/>
        <end position="349"/>
    </location>
</feature>
<dbReference type="InterPro" id="IPR000276">
    <property type="entry name" value="GPCR_Rhodpsn"/>
</dbReference>
<dbReference type="GO" id="GO:0004930">
    <property type="term" value="F:G protein-coupled receptor activity"/>
    <property type="evidence" value="ECO:0007669"/>
    <property type="project" value="UniProtKB-KW"/>
</dbReference>
<keyword evidence="3 9" id="KW-0812">Transmembrane</keyword>
<evidence type="ECO:0000256" key="4">
    <source>
        <dbReference type="ARBA" id="ARBA00022989"/>
    </source>
</evidence>
<evidence type="ECO:0000256" key="1">
    <source>
        <dbReference type="ARBA" id="ARBA00004651"/>
    </source>
</evidence>
<evidence type="ECO:0000259" key="11">
    <source>
        <dbReference type="PROSITE" id="PS50262"/>
    </source>
</evidence>
<dbReference type="PROSITE" id="PS50262">
    <property type="entry name" value="G_PROTEIN_RECEP_F1_2"/>
    <property type="match status" value="1"/>
</dbReference>
<dbReference type="InterPro" id="IPR017452">
    <property type="entry name" value="GPCR_Rhodpsn_7TM"/>
</dbReference>
<evidence type="ECO:0000313" key="13">
    <source>
        <dbReference type="Proteomes" id="UP001374579"/>
    </source>
</evidence>
<feature type="transmembrane region" description="Helical" evidence="10">
    <location>
        <begin position="26"/>
        <end position="52"/>
    </location>
</feature>
<evidence type="ECO:0000256" key="10">
    <source>
        <dbReference type="SAM" id="Phobius"/>
    </source>
</evidence>
<evidence type="ECO:0000256" key="8">
    <source>
        <dbReference type="ARBA" id="ARBA00023224"/>
    </source>
</evidence>
<dbReference type="GO" id="GO:0005886">
    <property type="term" value="C:plasma membrane"/>
    <property type="evidence" value="ECO:0007669"/>
    <property type="project" value="UniProtKB-SubCell"/>
</dbReference>
<dbReference type="PANTHER" id="PTHR24248">
    <property type="entry name" value="ADRENERGIC RECEPTOR-RELATED G-PROTEIN COUPLED RECEPTOR"/>
    <property type="match status" value="1"/>
</dbReference>
<dbReference type="Proteomes" id="UP001374579">
    <property type="component" value="Unassembled WGS sequence"/>
</dbReference>
<keyword evidence="6 10" id="KW-0472">Membrane</keyword>
<feature type="transmembrane region" description="Helical" evidence="10">
    <location>
        <begin position="64"/>
        <end position="87"/>
    </location>
</feature>
<evidence type="ECO:0000256" key="6">
    <source>
        <dbReference type="ARBA" id="ARBA00023136"/>
    </source>
</evidence>
<evidence type="ECO:0000256" key="7">
    <source>
        <dbReference type="ARBA" id="ARBA00023170"/>
    </source>
</evidence>
<dbReference type="CDD" id="cd00637">
    <property type="entry name" value="7tm_classA_rhodopsin-like"/>
    <property type="match status" value="1"/>
</dbReference>
<evidence type="ECO:0000256" key="3">
    <source>
        <dbReference type="ARBA" id="ARBA00022692"/>
    </source>
</evidence>